<dbReference type="GO" id="GO:0008289">
    <property type="term" value="F:lipid binding"/>
    <property type="evidence" value="ECO:0007669"/>
    <property type="project" value="InterPro"/>
</dbReference>
<evidence type="ECO:0000256" key="1">
    <source>
        <dbReference type="SAM" id="MobiDB-lite"/>
    </source>
</evidence>
<feature type="transmembrane region" description="Helical" evidence="2">
    <location>
        <begin position="1268"/>
        <end position="1287"/>
    </location>
</feature>
<proteinExistence type="predicted"/>
<name>A0A9W7AQK1_9STRA</name>
<feature type="region of interest" description="Disordered" evidence="1">
    <location>
        <begin position="1453"/>
        <end position="1477"/>
    </location>
</feature>
<dbReference type="PROSITE" id="PS50848">
    <property type="entry name" value="START"/>
    <property type="match status" value="1"/>
</dbReference>
<feature type="transmembrane region" description="Helical" evidence="2">
    <location>
        <begin position="1226"/>
        <end position="1248"/>
    </location>
</feature>
<dbReference type="InterPro" id="IPR023393">
    <property type="entry name" value="START-like_dom_sf"/>
</dbReference>
<keyword evidence="2" id="KW-0472">Membrane</keyword>
<evidence type="ECO:0000259" key="3">
    <source>
        <dbReference type="PROSITE" id="PS50848"/>
    </source>
</evidence>
<feature type="transmembrane region" description="Helical" evidence="2">
    <location>
        <begin position="1110"/>
        <end position="1130"/>
    </location>
</feature>
<dbReference type="OrthoDB" id="5403181at2759"/>
<dbReference type="SUPFAM" id="SSF55961">
    <property type="entry name" value="Bet v1-like"/>
    <property type="match status" value="2"/>
</dbReference>
<gene>
    <name evidence="4" type="ORF">TrST_g7194</name>
</gene>
<evidence type="ECO:0000313" key="4">
    <source>
        <dbReference type="EMBL" id="GMH73672.1"/>
    </source>
</evidence>
<feature type="transmembrane region" description="Helical" evidence="2">
    <location>
        <begin position="1345"/>
        <end position="1364"/>
    </location>
</feature>
<dbReference type="InterPro" id="IPR002913">
    <property type="entry name" value="START_lipid-bd_dom"/>
</dbReference>
<dbReference type="Proteomes" id="UP001165085">
    <property type="component" value="Unassembled WGS sequence"/>
</dbReference>
<evidence type="ECO:0000256" key="2">
    <source>
        <dbReference type="SAM" id="Phobius"/>
    </source>
</evidence>
<organism evidence="4 5">
    <name type="scientific">Triparma strigata</name>
    <dbReference type="NCBI Taxonomy" id="1606541"/>
    <lineage>
        <taxon>Eukaryota</taxon>
        <taxon>Sar</taxon>
        <taxon>Stramenopiles</taxon>
        <taxon>Ochrophyta</taxon>
        <taxon>Bolidophyceae</taxon>
        <taxon>Parmales</taxon>
        <taxon>Triparmaceae</taxon>
        <taxon>Triparma</taxon>
    </lineage>
</organism>
<comment type="caution">
    <text evidence="4">The sequence shown here is derived from an EMBL/GenBank/DDBJ whole genome shotgun (WGS) entry which is preliminary data.</text>
</comment>
<accession>A0A9W7AQK1</accession>
<feature type="transmembrane region" description="Helical" evidence="2">
    <location>
        <begin position="1308"/>
        <end position="1325"/>
    </location>
</feature>
<keyword evidence="2" id="KW-0812">Transmembrane</keyword>
<dbReference type="EMBL" id="BRXY01000170">
    <property type="protein sequence ID" value="GMH73672.1"/>
    <property type="molecule type" value="Genomic_DNA"/>
</dbReference>
<keyword evidence="5" id="KW-1185">Reference proteome</keyword>
<reference evidence="5" key="1">
    <citation type="journal article" date="2023" name="Commun. Biol.">
        <title>Genome analysis of Parmales, the sister group of diatoms, reveals the evolutionary specialization of diatoms from phago-mixotrophs to photoautotrophs.</title>
        <authorList>
            <person name="Ban H."/>
            <person name="Sato S."/>
            <person name="Yoshikawa S."/>
            <person name="Yamada K."/>
            <person name="Nakamura Y."/>
            <person name="Ichinomiya M."/>
            <person name="Sato N."/>
            <person name="Blanc-Mathieu R."/>
            <person name="Endo H."/>
            <person name="Kuwata A."/>
            <person name="Ogata H."/>
        </authorList>
    </citation>
    <scope>NUCLEOTIDE SEQUENCE [LARGE SCALE GENOMIC DNA]</scope>
    <source>
        <strain evidence="5">NIES 3701</strain>
    </source>
</reference>
<keyword evidence="2" id="KW-1133">Transmembrane helix</keyword>
<protein>
    <recommendedName>
        <fullName evidence="3">START domain-containing protein</fullName>
    </recommendedName>
</protein>
<sequence>MPHSFKCTLHEPPEEFEAYLMGRKAVPPTQTKRVQSKRHKGRKSNVKFLLVKTLGPEVAIVHWRCDINPLTSCEMIMKFTISREAGGEDGGGIRRIEVEGLEEADLSEEALDKIPQSTAAMKTTRLSVEYGTIFLRPLRFGQTDFCYFAEVGIEEGYDDNRMSGSSRMSSSKLIRSMTTSLSSSMNQSGNKVMSMISSISSSLSGRSGSGLSLTDKRNRNKAGRMFKRLDEVFYRRFEREDVIDKRMTLDFIENLANAPPKTEAEQTQITKSLNLVQEHSVATRLSGTDNDPVEKFYHRVGEGGSGWLLSVANIDVAAKILFAQLWLIDFREFVFRILWKVEDSGEVLVAIESVLDEDHVTVKYGTSHKVVKASVRGLWRLKNVSSRGGASRCEVEFYQRIDAGGVVPTWLVKRKVPEGLSSVQTAVNTFRQDEKIDTAERDDLMSSMQQGLEAETYTEEEEAWIKAISEKYEKSSNGGERTEGFKKLISPDPYVKMESMIEGGSLNMADKSTAGCARAIAIIDASLEECAAFDFIKTSREKVKDGKAGGTLEKHIIELNSHSHIYHTINDLQIPSFAPREWVARCMWKVVDDKTIITGVTDTEHEAFPMNGQRRRKYVRASAGAFFRYEQLPDVAGIPQTRVTYYQQADLRGLIPKWIMRSKTVWTLTSIVKMRAKFDRSSEIDGVLREKLQQKVEDEEACDEETIKEALRTFYDIFEEKKGCERPSNSFRMADSKVQADPIGGHVWGRTSVPVRAPVTEVAAFLMHFGSRANMHLSGDIERTYEAEDTDDGENHGLKKSIVKRRQRYENVHRLRVFTSEMSLHHTDNAEATFIILVKPHRNNDQRKSHRARRTVTIAARGSILTERIESVEARETVAIRLRSSGQFNTKMDYACMLELGAAGSRALNKAFVERRLDEASSVATYFLRLLQPDQLNERDGEAISHDLLWKTSTSKQRVERVKELMKENRALRNLVAKYSWVPTMMVAASKGKLHMIHTVRTKAECVSEKEAAQIGDSLSAALMTEQLMEAGVRLWIMENRPLKEISSELIWFEPFIVVLGKGIVKTAAWGLMWRVILGTFLSMGDLITDILVLKEFWEGGEEMLTYRNLSIVGLVMSMALQIFLVTFNYRQLGARRVAREIAIVLFGFKPPWDAYKVGLGRKLEQGAELDPLTEMTFSKVIEIYDFDTRPSNRVQRSEFYGYVNDSPVARASAFALLTLMSSCQVFLRSTLIVMLALISSNLVWIWIAGDMSLFLLLKVLTGDFTYWIRMSGAAGIIISLIQRIVVKATTDFTGCVQMRHPQELGGMYFSVNYFIPLVGLIVILTLKDESTFENETIDAYLQSIVYIVGLFLLTSVAFFVVVIRRGYIGTFFSWETGGASMRRIFLTGDDVARSQILAVNEGFMKPIHDHVERWIATGWETWQDEKPVWFTDQWKSLVPKYMIPVKERTPKSIRRRIATPGGSSGGNSGEGNRAPSRRRSLLETLGGGLAIGANKVMPEDYDEVDDKGDTKGVGIREFEAEMKRRGRILF</sequence>
<evidence type="ECO:0000313" key="5">
    <source>
        <dbReference type="Proteomes" id="UP001165085"/>
    </source>
</evidence>
<dbReference type="Gene3D" id="3.30.530.20">
    <property type="match status" value="2"/>
</dbReference>
<feature type="domain" description="START" evidence="3">
    <location>
        <begin position="460"/>
        <end position="662"/>
    </location>
</feature>